<evidence type="ECO:0000313" key="2">
    <source>
        <dbReference type="EMBL" id="KAF6154598.1"/>
    </source>
</evidence>
<gene>
    <name evidence="2" type="ORF">GIB67_022333</name>
</gene>
<name>A0A7J7MIP2_9MAGN</name>
<proteinExistence type="predicted"/>
<dbReference type="Proteomes" id="UP000541444">
    <property type="component" value="Unassembled WGS sequence"/>
</dbReference>
<keyword evidence="1" id="KW-0812">Transmembrane</keyword>
<reference evidence="2 3" key="1">
    <citation type="journal article" date="2020" name="IScience">
        <title>Genome Sequencing of the Endangered Kingdonia uniflora (Circaeasteraceae, Ranunculales) Reveals Potential Mechanisms of Evolutionary Specialization.</title>
        <authorList>
            <person name="Sun Y."/>
            <person name="Deng T."/>
            <person name="Zhang A."/>
            <person name="Moore M.J."/>
            <person name="Landis J.B."/>
            <person name="Lin N."/>
            <person name="Zhang H."/>
            <person name="Zhang X."/>
            <person name="Huang J."/>
            <person name="Zhang X."/>
            <person name="Sun H."/>
            <person name="Wang H."/>
        </authorList>
    </citation>
    <scope>NUCLEOTIDE SEQUENCE [LARGE SCALE GENOMIC DNA]</scope>
    <source>
        <strain evidence="2">TB1705</strain>
        <tissue evidence="2">Leaf</tissue>
    </source>
</reference>
<evidence type="ECO:0008006" key="4">
    <source>
        <dbReference type="Google" id="ProtNLM"/>
    </source>
</evidence>
<sequence>MEEKDMDEVAILRHCEVAIAILTFALLFCIFLFVLWGASRPYNLEIDVKSFTVNNIYFGMGTNTSGVPTKMLTVNCSLKISTYNPASFFGIHATSMYVNLMYTEIPIATGQVNFFLFLNCIRMV</sequence>
<evidence type="ECO:0000313" key="3">
    <source>
        <dbReference type="Proteomes" id="UP000541444"/>
    </source>
</evidence>
<keyword evidence="1" id="KW-1133">Transmembrane helix</keyword>
<dbReference type="EMBL" id="JACGCM010001484">
    <property type="protein sequence ID" value="KAF6154598.1"/>
    <property type="molecule type" value="Genomic_DNA"/>
</dbReference>
<keyword evidence="3" id="KW-1185">Reference proteome</keyword>
<dbReference type="OrthoDB" id="903824at2759"/>
<keyword evidence="1" id="KW-0472">Membrane</keyword>
<evidence type="ECO:0000256" key="1">
    <source>
        <dbReference type="SAM" id="Phobius"/>
    </source>
</evidence>
<feature type="transmembrane region" description="Helical" evidence="1">
    <location>
        <begin position="17"/>
        <end position="36"/>
    </location>
</feature>
<accession>A0A7J7MIP2</accession>
<organism evidence="2 3">
    <name type="scientific">Kingdonia uniflora</name>
    <dbReference type="NCBI Taxonomy" id="39325"/>
    <lineage>
        <taxon>Eukaryota</taxon>
        <taxon>Viridiplantae</taxon>
        <taxon>Streptophyta</taxon>
        <taxon>Embryophyta</taxon>
        <taxon>Tracheophyta</taxon>
        <taxon>Spermatophyta</taxon>
        <taxon>Magnoliopsida</taxon>
        <taxon>Ranunculales</taxon>
        <taxon>Circaeasteraceae</taxon>
        <taxon>Kingdonia</taxon>
    </lineage>
</organism>
<protein>
    <recommendedName>
        <fullName evidence="4">Late embryogenesis abundant protein LEA-2 subgroup domain-containing protein</fullName>
    </recommendedName>
</protein>
<dbReference type="AlphaFoldDB" id="A0A7J7MIP2"/>
<comment type="caution">
    <text evidence="2">The sequence shown here is derived from an EMBL/GenBank/DDBJ whole genome shotgun (WGS) entry which is preliminary data.</text>
</comment>